<evidence type="ECO:0000313" key="8">
    <source>
        <dbReference type="EMBL" id="KAF0716225.1"/>
    </source>
</evidence>
<keyword evidence="5" id="KW-0131">Cell cycle</keyword>
<keyword evidence="10" id="KW-1185">Reference proteome</keyword>
<evidence type="ECO:0000256" key="4">
    <source>
        <dbReference type="ARBA" id="ARBA00022786"/>
    </source>
</evidence>
<dbReference type="GO" id="GO:0051301">
    <property type="term" value="P:cell division"/>
    <property type="evidence" value="ECO:0007669"/>
    <property type="project" value="UniProtKB-KW"/>
</dbReference>
<proteinExistence type="inferred from homology"/>
<dbReference type="EMBL" id="CAADRA010000440">
    <property type="protein sequence ID" value="VFT80140.1"/>
    <property type="molecule type" value="Genomic_DNA"/>
</dbReference>
<organism evidence="9 10">
    <name type="scientific">Aphanomyces stellatus</name>
    <dbReference type="NCBI Taxonomy" id="120398"/>
    <lineage>
        <taxon>Eukaryota</taxon>
        <taxon>Sar</taxon>
        <taxon>Stramenopiles</taxon>
        <taxon>Oomycota</taxon>
        <taxon>Saprolegniomycetes</taxon>
        <taxon>Saprolegniales</taxon>
        <taxon>Verrucalvaceae</taxon>
        <taxon>Aphanomyces</taxon>
    </lineage>
</organism>
<dbReference type="SMART" id="SM01013">
    <property type="entry name" value="APC2"/>
    <property type="match status" value="1"/>
</dbReference>
<dbReference type="Gene3D" id="1.10.10.10">
    <property type="entry name" value="Winged helix-like DNA-binding domain superfamily/Winged helix DNA-binding domain"/>
    <property type="match status" value="1"/>
</dbReference>
<dbReference type="GO" id="GO:0070979">
    <property type="term" value="P:protein K11-linked ubiquitination"/>
    <property type="evidence" value="ECO:0007669"/>
    <property type="project" value="TreeGrafter"/>
</dbReference>
<dbReference type="InterPro" id="IPR057975">
    <property type="entry name" value="TPR_ANAPC2"/>
</dbReference>
<dbReference type="InterPro" id="IPR016158">
    <property type="entry name" value="Cullin_homology"/>
</dbReference>
<dbReference type="SMART" id="SM00182">
    <property type="entry name" value="CULLIN"/>
    <property type="match status" value="1"/>
</dbReference>
<dbReference type="Pfam" id="PF26557">
    <property type="entry name" value="Cullin_AB"/>
    <property type="match status" value="1"/>
</dbReference>
<dbReference type="Pfam" id="PF08672">
    <property type="entry name" value="ANAPC2"/>
    <property type="match status" value="1"/>
</dbReference>
<reference evidence="8" key="2">
    <citation type="submission" date="2019-06" db="EMBL/GenBank/DDBJ databases">
        <title>Genomics analysis of Aphanomyces spp. identifies a new class of oomycete effector associated with host adaptation.</title>
        <authorList>
            <person name="Gaulin E."/>
        </authorList>
    </citation>
    <scope>NUCLEOTIDE SEQUENCE</scope>
    <source>
        <strain evidence="8">CBS 578.67</strain>
    </source>
</reference>
<keyword evidence="2" id="KW-0132">Cell division</keyword>
<reference evidence="9 10" key="1">
    <citation type="submission" date="2019-03" db="EMBL/GenBank/DDBJ databases">
        <authorList>
            <person name="Gaulin E."/>
            <person name="Dumas B."/>
        </authorList>
    </citation>
    <scope>NUCLEOTIDE SEQUENCE [LARGE SCALE GENOMIC DNA]</scope>
    <source>
        <strain evidence="9">CBS 568.67</strain>
    </source>
</reference>
<evidence type="ECO:0000256" key="2">
    <source>
        <dbReference type="ARBA" id="ARBA00022618"/>
    </source>
</evidence>
<feature type="domain" description="Cullin family profile" evidence="7">
    <location>
        <begin position="361"/>
        <end position="587"/>
    </location>
</feature>
<dbReference type="InterPro" id="IPR014786">
    <property type="entry name" value="ANAPC2_C"/>
</dbReference>
<comment type="similarity">
    <text evidence="6">Belongs to the cullin family.</text>
</comment>
<dbReference type="InterPro" id="IPR036317">
    <property type="entry name" value="Cullin_homology_sf"/>
</dbReference>
<sequence length="705" mass="79989">MASPYTTAAREARALASPQTPMTPTVNYLEEDFRAFPFQSQHMLVELQTATFRDTSAVEFWAFLSPHATAAENAEHLPKALQYAVDTIHKLEEVAQFPSAQHPRSMLSLLKAHFRAILFHDAHQAQVFCQALEVLCSSLFLDARSSASLDVSTLRNQLHYLEWMHIAKGSIMKVFLRQIDQRIAKLCCDNFADSFVADIKAWIDTDLLQDAHNVFSNPTTHEPSIQYADTLQQHVYRAFGSLRIQELFEIVREYPESLAAIQDLAQCLDITHQHAQLLTTFQAAIRSRVLQPGASTTSIIDVYTRTIKTFRVLDPRGLLLQRVGELFNHYLRQRKDTIRCIVTSLTDEENGELFEELTRDRRVEPVVDSDDDDLDEPPELWQPEPIEASLARSSAGRRVDDILSSLVNIYGSQDLFVSEYRMMLADRLLLSKDFNTDRDVRTLELLKLRFGDASLQQCDIMVKDIEESKRLQTNLGAPVDATVVSEHFWPPFQGDEFCIHPHLDGMIQTYKDAYGALKSRTLDWIPYLGFVDLELELNGDVVEFSVSQVQASIISHFESRDAWAISELAKTMQVDESVLLKHARYWCTHGVLLHDGHTLTLNNHYNRALAMSAAIAMDDPVETSVSAKMQADEEVKMLESYIKGMLRQFETLSLQKIESKLALISRSGPTPYGNSVSSLTLVLRNLVDQGVLEYIGGQYQLHKIH</sequence>
<dbReference type="InterPro" id="IPR036388">
    <property type="entry name" value="WH-like_DNA-bd_sf"/>
</dbReference>
<evidence type="ECO:0000256" key="6">
    <source>
        <dbReference type="PROSITE-ProRule" id="PRU00330"/>
    </source>
</evidence>
<dbReference type="EMBL" id="VJMH01000440">
    <property type="protein sequence ID" value="KAF0716225.1"/>
    <property type="molecule type" value="Genomic_DNA"/>
</dbReference>
<dbReference type="InterPro" id="IPR044554">
    <property type="entry name" value="ANAPC2"/>
</dbReference>
<accession>A0A485K9Q9</accession>
<dbReference type="PROSITE" id="PS50069">
    <property type="entry name" value="CULLIN_2"/>
    <property type="match status" value="1"/>
</dbReference>
<dbReference type="AlphaFoldDB" id="A0A485K9Q9"/>
<dbReference type="GO" id="GO:0007091">
    <property type="term" value="P:metaphase/anaphase transition of mitotic cell cycle"/>
    <property type="evidence" value="ECO:0007669"/>
    <property type="project" value="TreeGrafter"/>
</dbReference>
<evidence type="ECO:0000256" key="5">
    <source>
        <dbReference type="ARBA" id="ARBA00023306"/>
    </source>
</evidence>
<protein>
    <recommendedName>
        <fullName evidence="1">Anaphase-promoting complex subunit 2</fullName>
    </recommendedName>
</protein>
<dbReference type="OrthoDB" id="5581181at2759"/>
<evidence type="ECO:0000259" key="7">
    <source>
        <dbReference type="PROSITE" id="PS50069"/>
    </source>
</evidence>
<evidence type="ECO:0000313" key="9">
    <source>
        <dbReference type="EMBL" id="VFT80140.1"/>
    </source>
</evidence>
<dbReference type="Pfam" id="PF25773">
    <property type="entry name" value="TPR_ANAPC2"/>
    <property type="match status" value="1"/>
</dbReference>
<keyword evidence="3" id="KW-0498">Mitosis</keyword>
<dbReference type="GO" id="GO:0005680">
    <property type="term" value="C:anaphase-promoting complex"/>
    <property type="evidence" value="ECO:0007669"/>
    <property type="project" value="TreeGrafter"/>
</dbReference>
<evidence type="ECO:0000256" key="1">
    <source>
        <dbReference type="ARBA" id="ARBA00016068"/>
    </source>
</evidence>
<keyword evidence="4" id="KW-0833">Ubl conjugation pathway</keyword>
<dbReference type="PANTHER" id="PTHR45957">
    <property type="entry name" value="ANAPHASE-PROMOTING COMPLEX SUBUNIT 2"/>
    <property type="match status" value="1"/>
</dbReference>
<evidence type="ECO:0000313" key="10">
    <source>
        <dbReference type="Proteomes" id="UP000332933"/>
    </source>
</evidence>
<dbReference type="Gene3D" id="3.30.230.130">
    <property type="entry name" value="Cullin, Chain C, Domain 2"/>
    <property type="match status" value="1"/>
</dbReference>
<name>A0A485K9Q9_9STRA</name>
<dbReference type="SUPFAM" id="SSF46785">
    <property type="entry name" value="Winged helix' DNA-binding domain"/>
    <property type="match status" value="1"/>
</dbReference>
<dbReference type="SUPFAM" id="SSF75632">
    <property type="entry name" value="Cullin homology domain"/>
    <property type="match status" value="1"/>
</dbReference>
<evidence type="ECO:0000256" key="3">
    <source>
        <dbReference type="ARBA" id="ARBA00022776"/>
    </source>
</evidence>
<dbReference type="InterPro" id="IPR059120">
    <property type="entry name" value="Cullin-like_AB"/>
</dbReference>
<dbReference type="Gene3D" id="1.20.1310.10">
    <property type="entry name" value="Cullin Repeats"/>
    <property type="match status" value="1"/>
</dbReference>
<dbReference type="GO" id="GO:0031625">
    <property type="term" value="F:ubiquitin protein ligase binding"/>
    <property type="evidence" value="ECO:0007669"/>
    <property type="project" value="InterPro"/>
</dbReference>
<dbReference type="PANTHER" id="PTHR45957:SF1">
    <property type="entry name" value="ANAPHASE-PROMOTING COMPLEX SUBUNIT 2"/>
    <property type="match status" value="1"/>
</dbReference>
<dbReference type="InterPro" id="IPR036390">
    <property type="entry name" value="WH_DNA-bd_sf"/>
</dbReference>
<gene>
    <name evidence="9" type="primary">Aste57867_2957</name>
    <name evidence="8" type="ORF">As57867_002948</name>
    <name evidence="9" type="ORF">ASTE57867_2957</name>
</gene>
<dbReference type="Proteomes" id="UP000332933">
    <property type="component" value="Unassembled WGS sequence"/>
</dbReference>
<dbReference type="GO" id="GO:0006511">
    <property type="term" value="P:ubiquitin-dependent protein catabolic process"/>
    <property type="evidence" value="ECO:0007669"/>
    <property type="project" value="InterPro"/>
</dbReference>